<evidence type="ECO:0000313" key="2">
    <source>
        <dbReference type="Proteomes" id="UP001164539"/>
    </source>
</evidence>
<accession>A0ACC1YB58</accession>
<dbReference type="Proteomes" id="UP001164539">
    <property type="component" value="Chromosome 4"/>
</dbReference>
<comment type="caution">
    <text evidence="1">The sequence shown here is derived from an EMBL/GenBank/DDBJ whole genome shotgun (WGS) entry which is preliminary data.</text>
</comment>
<keyword evidence="2" id="KW-1185">Reference proteome</keyword>
<evidence type="ECO:0000313" key="1">
    <source>
        <dbReference type="EMBL" id="KAJ4720800.1"/>
    </source>
</evidence>
<protein>
    <submittedName>
        <fullName evidence="1">Protein disulfide-isomerase</fullName>
    </submittedName>
</protein>
<name>A0ACC1YB58_MELAZ</name>
<sequence length="179" mass="20277">MNPMKNMILYTSISPKVTGRKAAPEFAAVATELKGLAALAKFDADKEKELPEKNEVSWYPTFYLFIEGLFGMAYPGPTSRDSITIWMKRNIGVYVPTITTKNEAYDVLSVEYKLTRFFGLIERGNDQKYKYSQFGGQFTRTATADFVFKNKPRSVTTFAGDNARVLFLSQAKQDCIMEI</sequence>
<gene>
    <name evidence="1" type="ORF">OWV82_008569</name>
</gene>
<proteinExistence type="predicted"/>
<dbReference type="EMBL" id="CM051397">
    <property type="protein sequence ID" value="KAJ4720800.1"/>
    <property type="molecule type" value="Genomic_DNA"/>
</dbReference>
<reference evidence="1 2" key="1">
    <citation type="journal article" date="2023" name="Science">
        <title>Complex scaffold remodeling in plant triterpene biosynthesis.</title>
        <authorList>
            <person name="De La Pena R."/>
            <person name="Hodgson H."/>
            <person name="Liu J.C."/>
            <person name="Stephenson M.J."/>
            <person name="Martin A.C."/>
            <person name="Owen C."/>
            <person name="Harkess A."/>
            <person name="Leebens-Mack J."/>
            <person name="Jimenez L.E."/>
            <person name="Osbourn A."/>
            <person name="Sattely E.S."/>
        </authorList>
    </citation>
    <scope>NUCLEOTIDE SEQUENCE [LARGE SCALE GENOMIC DNA]</scope>
    <source>
        <strain evidence="2">cv. JPN11</strain>
        <tissue evidence="1">Leaf</tissue>
    </source>
</reference>
<organism evidence="1 2">
    <name type="scientific">Melia azedarach</name>
    <name type="common">Chinaberry tree</name>
    <dbReference type="NCBI Taxonomy" id="155640"/>
    <lineage>
        <taxon>Eukaryota</taxon>
        <taxon>Viridiplantae</taxon>
        <taxon>Streptophyta</taxon>
        <taxon>Embryophyta</taxon>
        <taxon>Tracheophyta</taxon>
        <taxon>Spermatophyta</taxon>
        <taxon>Magnoliopsida</taxon>
        <taxon>eudicotyledons</taxon>
        <taxon>Gunneridae</taxon>
        <taxon>Pentapetalae</taxon>
        <taxon>rosids</taxon>
        <taxon>malvids</taxon>
        <taxon>Sapindales</taxon>
        <taxon>Meliaceae</taxon>
        <taxon>Melia</taxon>
    </lineage>
</organism>